<dbReference type="Pfam" id="PF02225">
    <property type="entry name" value="PA"/>
    <property type="match status" value="1"/>
</dbReference>
<evidence type="ECO:0000259" key="3">
    <source>
        <dbReference type="Pfam" id="PF02225"/>
    </source>
</evidence>
<name>A0A5K3FDY4_MESCO</name>
<keyword evidence="1" id="KW-0732">Signal</keyword>
<reference evidence="4" key="1">
    <citation type="submission" date="2019-11" db="UniProtKB">
        <authorList>
            <consortium name="WormBaseParasite"/>
        </authorList>
    </citation>
    <scope>IDENTIFICATION</scope>
</reference>
<protein>
    <submittedName>
        <fullName evidence="4">PA domain-containing protein</fullName>
    </submittedName>
</protein>
<sequence length="188" mass="20634">MTMRDFQNFLLRFLIIHIFVFSLCTCNFVDRIALRVVDGTGTGNIFPLSTSSIGSHFNVSFIFAKLVPTKPIDACSRIVNSNEVQNGIAFVIRGKCSFVTKASFAQAAGAVAFIAYDYMNNSARILNMVPDETATQVLIPCAFMQGSYAQKLISLMEAANKTSLDVDFPVDANGVPIIAAQYTPLRLW</sequence>
<dbReference type="SUPFAM" id="SSF52025">
    <property type="entry name" value="PA domain"/>
    <property type="match status" value="1"/>
</dbReference>
<dbReference type="InterPro" id="IPR046450">
    <property type="entry name" value="PA_dom_sf"/>
</dbReference>
<proteinExistence type="predicted"/>
<accession>A0A5K3FDY4</accession>
<evidence type="ECO:0000256" key="1">
    <source>
        <dbReference type="ARBA" id="ARBA00022729"/>
    </source>
</evidence>
<organism evidence="4">
    <name type="scientific">Mesocestoides corti</name>
    <name type="common">Flatworm</name>
    <dbReference type="NCBI Taxonomy" id="53468"/>
    <lineage>
        <taxon>Eukaryota</taxon>
        <taxon>Metazoa</taxon>
        <taxon>Spiralia</taxon>
        <taxon>Lophotrochozoa</taxon>
        <taxon>Platyhelminthes</taxon>
        <taxon>Cestoda</taxon>
        <taxon>Eucestoda</taxon>
        <taxon>Cyclophyllidea</taxon>
        <taxon>Mesocestoididae</taxon>
        <taxon>Mesocestoides</taxon>
    </lineage>
</organism>
<dbReference type="Gene3D" id="3.50.30.30">
    <property type="match status" value="1"/>
</dbReference>
<dbReference type="PANTHER" id="PTHR22702:SF1">
    <property type="entry name" value="PROTEASE-ASSOCIATED DOMAIN-CONTAINING PROTEIN 1"/>
    <property type="match status" value="1"/>
</dbReference>
<dbReference type="AlphaFoldDB" id="A0A5K3FDY4"/>
<dbReference type="InterPro" id="IPR003137">
    <property type="entry name" value="PA_domain"/>
</dbReference>
<evidence type="ECO:0000313" key="4">
    <source>
        <dbReference type="WBParaSite" id="MCU_007666-RA"/>
    </source>
</evidence>
<dbReference type="WBParaSite" id="MCU_007666-RA">
    <property type="protein sequence ID" value="MCU_007666-RA"/>
    <property type="gene ID" value="MCU_007666"/>
</dbReference>
<keyword evidence="2" id="KW-0325">Glycoprotein</keyword>
<feature type="domain" description="PA" evidence="3">
    <location>
        <begin position="64"/>
        <end position="151"/>
    </location>
</feature>
<evidence type="ECO:0000256" key="2">
    <source>
        <dbReference type="ARBA" id="ARBA00023180"/>
    </source>
</evidence>
<dbReference type="PANTHER" id="PTHR22702">
    <property type="entry name" value="PROTEASE-ASSOCIATED DOMAIN-CONTAINING PROTEIN"/>
    <property type="match status" value="1"/>
</dbReference>